<dbReference type="PANTHER" id="PTHR43690:SF34">
    <property type="entry name" value="ZINC PROTEASE PQQL-LIKE"/>
    <property type="match status" value="1"/>
</dbReference>
<feature type="signal peptide" evidence="6">
    <location>
        <begin position="1"/>
        <end position="22"/>
    </location>
</feature>
<reference evidence="10" key="1">
    <citation type="journal article" date="2019" name="Int. J. Syst. Evol. Microbiol.">
        <title>The Global Catalogue of Microorganisms (GCM) 10K type strain sequencing project: providing services to taxonomists for standard genome sequencing and annotation.</title>
        <authorList>
            <consortium name="The Broad Institute Genomics Platform"/>
            <consortium name="The Broad Institute Genome Sequencing Center for Infectious Disease"/>
            <person name="Wu L."/>
            <person name="Ma J."/>
        </authorList>
    </citation>
    <scope>NUCLEOTIDE SEQUENCE [LARGE SCALE GENOMIC DNA]</scope>
    <source>
        <strain evidence="10">CGMCC 1.8859</strain>
    </source>
</reference>
<feature type="domain" description="Peptidase M16 N-terminal" evidence="7">
    <location>
        <begin position="48"/>
        <end position="178"/>
    </location>
</feature>
<evidence type="ECO:0000256" key="1">
    <source>
        <dbReference type="ARBA" id="ARBA00007261"/>
    </source>
</evidence>
<keyword evidence="4" id="KW-0862">Zinc</keyword>
<feature type="domain" description="Peptidase M16 C-terminal" evidence="8">
    <location>
        <begin position="200"/>
        <end position="286"/>
    </location>
</feature>
<dbReference type="Pfam" id="PF00675">
    <property type="entry name" value="Peptidase_M16"/>
    <property type="match status" value="1"/>
</dbReference>
<dbReference type="Pfam" id="PF05193">
    <property type="entry name" value="Peptidase_M16_C"/>
    <property type="match status" value="2"/>
</dbReference>
<evidence type="ECO:0000259" key="7">
    <source>
        <dbReference type="Pfam" id="PF00675"/>
    </source>
</evidence>
<dbReference type="Gene3D" id="3.30.830.10">
    <property type="entry name" value="Metalloenzyme, LuxS/M16 peptidase-like"/>
    <property type="match status" value="2"/>
</dbReference>
<keyword evidence="6" id="KW-0732">Signal</keyword>
<dbReference type="InterPro" id="IPR011249">
    <property type="entry name" value="Metalloenz_LuxS/M16"/>
</dbReference>
<evidence type="ECO:0000256" key="6">
    <source>
        <dbReference type="SAM" id="SignalP"/>
    </source>
</evidence>
<dbReference type="GO" id="GO:0008233">
    <property type="term" value="F:peptidase activity"/>
    <property type="evidence" value="ECO:0007669"/>
    <property type="project" value="UniProtKB-KW"/>
</dbReference>
<gene>
    <name evidence="9" type="ORF">GCM10010970_07870</name>
</gene>
<evidence type="ECO:0000256" key="3">
    <source>
        <dbReference type="ARBA" id="ARBA00022801"/>
    </source>
</evidence>
<dbReference type="EMBL" id="BMLX01000001">
    <property type="protein sequence ID" value="GGP18885.1"/>
    <property type="molecule type" value="Genomic_DNA"/>
</dbReference>
<evidence type="ECO:0000313" key="10">
    <source>
        <dbReference type="Proteomes" id="UP000637267"/>
    </source>
</evidence>
<dbReference type="InterPro" id="IPR050626">
    <property type="entry name" value="Peptidase_M16"/>
</dbReference>
<feature type="chain" id="PRO_5046967726" evidence="6">
    <location>
        <begin position="23"/>
        <end position="834"/>
    </location>
</feature>
<sequence length="834" mass="91809">MRLTPKQILIVFLGLLPALACATTDDRTGVLDNGLSYRIRHTSRPIGVAAFRLLVNAGEVDVTDPALQGAAHLIEHMAFRDTDAFPGGELVPWLRSQGVLFGPDLNGQTRTGFTSFQFSLPVRADTDLLRGLDALHGIAGGIRFREELFKPEQRVVAQEERGVHDNPWSMAWMDNLHLYMRGTGAENWSFGTPDSIRAFRAADVAALYHKLYRPERMTVVVAGDIDTAWCEAQIRQRFADLGQGPVAAWQRPAWPALTETVFSHVSVPDRQGDLINLSLQWPPLPAPGPERDRIGYRYAFLRYALQQSLRISVDWAWRDDGQTMFSLSWPARSLSNWLEADATPDKLFKLPENALQSFARVPMDQATVEQLKKEYLGSVRQWHDTMRDEASSEADILLRTAQGRNPPTDASAEWPAVNAALAGMDGQQLSQLLVPMLARPRYVQLIHEQKYDKVVPTEAQVQAWYRQYRASTLSPALTRYAPVPLPPARYPAAPVASQQQLGDVTEIILANHLRVLVRPMKSPRQTAYFYMMAPGGMDQFPVDAWGGALAASGVINDMPVAGVPHVDLVQTRLAAGVNFEPYVVGDVQGFRGSAPVDQFETVLAEIHHRLTLTPDSSQAGWGRPGNLQNPSVTPDPYKALMEGVVKPAAFNGDYRATEADSRWYSEYKSWMTEAAFKRLFGSPGQFTLVITGAVSAAEIRPLLEKWLSGIPAEPATHPPVVTPWQPVNGGEHIAYRPGASAAADRILFATAQSWSPEHVVHLAVLSQVLSARVYTDLRNATGASYTPYISSDLSGNGLATVQINFDADPEHEAALLAAARQLCQSLTQTPVSGP</sequence>
<dbReference type="Proteomes" id="UP000637267">
    <property type="component" value="Unassembled WGS sequence"/>
</dbReference>
<dbReference type="InterPro" id="IPR007863">
    <property type="entry name" value="Peptidase_M16_C"/>
</dbReference>
<organism evidence="9 10">
    <name type="scientific">Silvimonas iriomotensis</name>
    <dbReference type="NCBI Taxonomy" id="449662"/>
    <lineage>
        <taxon>Bacteria</taxon>
        <taxon>Pseudomonadati</taxon>
        <taxon>Pseudomonadota</taxon>
        <taxon>Betaproteobacteria</taxon>
        <taxon>Neisseriales</taxon>
        <taxon>Chitinibacteraceae</taxon>
        <taxon>Silvimonas</taxon>
    </lineage>
</organism>
<keyword evidence="10" id="KW-1185">Reference proteome</keyword>
<comment type="similarity">
    <text evidence="1">Belongs to the peptidase M16 family.</text>
</comment>
<dbReference type="SUPFAM" id="SSF63411">
    <property type="entry name" value="LuxS/MPP-like metallohydrolase"/>
    <property type="match status" value="2"/>
</dbReference>
<dbReference type="InterPro" id="IPR011765">
    <property type="entry name" value="Pept_M16_N"/>
</dbReference>
<feature type="domain" description="Peptidase M16 C-terminal" evidence="8">
    <location>
        <begin position="680"/>
        <end position="831"/>
    </location>
</feature>
<comment type="caution">
    <text evidence="9">The sequence shown here is derived from an EMBL/GenBank/DDBJ whole genome shotgun (WGS) entry which is preliminary data.</text>
</comment>
<evidence type="ECO:0000256" key="5">
    <source>
        <dbReference type="ARBA" id="ARBA00023049"/>
    </source>
</evidence>
<accession>A0ABQ2P5R0</accession>
<protein>
    <submittedName>
        <fullName evidence="9">Zinc protease</fullName>
    </submittedName>
</protein>
<keyword evidence="5" id="KW-0482">Metalloprotease</keyword>
<evidence type="ECO:0000259" key="8">
    <source>
        <dbReference type="Pfam" id="PF05193"/>
    </source>
</evidence>
<evidence type="ECO:0000256" key="4">
    <source>
        <dbReference type="ARBA" id="ARBA00022833"/>
    </source>
</evidence>
<dbReference type="PANTHER" id="PTHR43690">
    <property type="entry name" value="NARDILYSIN"/>
    <property type="match status" value="1"/>
</dbReference>
<dbReference type="GO" id="GO:0006508">
    <property type="term" value="P:proteolysis"/>
    <property type="evidence" value="ECO:0007669"/>
    <property type="project" value="UniProtKB-KW"/>
</dbReference>
<evidence type="ECO:0000256" key="2">
    <source>
        <dbReference type="ARBA" id="ARBA00022670"/>
    </source>
</evidence>
<name>A0ABQ2P5R0_9NEIS</name>
<keyword evidence="3" id="KW-0378">Hydrolase</keyword>
<proteinExistence type="inferred from homology"/>
<evidence type="ECO:0000313" key="9">
    <source>
        <dbReference type="EMBL" id="GGP18885.1"/>
    </source>
</evidence>
<keyword evidence="2 9" id="KW-0645">Protease</keyword>